<evidence type="ECO:0000313" key="1">
    <source>
        <dbReference type="EMBL" id="QUC67229.1"/>
    </source>
</evidence>
<protein>
    <submittedName>
        <fullName evidence="1">Uncharacterized protein</fullName>
    </submittedName>
</protein>
<dbReference type="Proteomes" id="UP000682782">
    <property type="component" value="Chromosome"/>
</dbReference>
<proteinExistence type="predicted"/>
<dbReference type="EMBL" id="CP068393">
    <property type="protein sequence ID" value="QUC67229.1"/>
    <property type="molecule type" value="Genomic_DNA"/>
</dbReference>
<accession>A0AC61N1M5</accession>
<evidence type="ECO:0000313" key="2">
    <source>
        <dbReference type="Proteomes" id="UP000682782"/>
    </source>
</evidence>
<organism evidence="1 2">
    <name type="scientific">Aristaeella hokkaidonensis</name>
    <dbReference type="NCBI Taxonomy" id="3046382"/>
    <lineage>
        <taxon>Bacteria</taxon>
        <taxon>Bacillati</taxon>
        <taxon>Bacillota</taxon>
        <taxon>Clostridia</taxon>
        <taxon>Eubacteriales</taxon>
        <taxon>Aristaeellaceae</taxon>
        <taxon>Aristaeella</taxon>
    </lineage>
</organism>
<gene>
    <name evidence="1" type="ORF">JYE49_00475</name>
</gene>
<keyword evidence="2" id="KW-1185">Reference proteome</keyword>
<name>A0AC61N1M5_9FIRM</name>
<sequence>MMRNRLHIILSLLLAVCMLAAAGPAFADGAPTLDGVHDQSVMAGTEFDALAGVTATDGAGGDLTDMIEIDAMPALDFRNGKATPENPGDYELTYTVTDANGETAEDYATLTVTKKTSEETVYKTFDFSTAAVTDNRGWEAKINTEVAEATAELKEGAYVIEIKNPGDGDGAVQLAKAGYPLKAADYRIKIWAKSTKKTYAHILARNEQAEGWETFGGAFNVEIGPEIAPLELNFTSPGEGSAELLFNLGKITPNPDNAEDTTPEDFKVTIDKIELYEISGEETQVPVYTSEFAAGEGVAVTTSEEATGSVGFADGKATVTIDTYPNADGGVWSVKADILLGDTKVEKGKKYFYSFKMTAANGQGGEALVESAEKGWENRANFNGISAGAGEETVVSSVFTAEADVDDPVIRLQIGNPPEGVTSNSIVISDVVFGNVEGDKETHKTIDAFMPFGSNTANAENTACPWATFNGTDEDNERGVGTIWAQDGSFFYRIDNGGTVDWHNKLICGIGGNPLTLASDSYYTVEITARATQPVSCGVFLNPMGGWDPRFSEGMDLTTEFQTFRFSTKDTFVVDMDFELLFQFGSEALSKMGEVTIEFQNMTIYQMTVQ</sequence>
<reference evidence="1" key="1">
    <citation type="submission" date="2021-01" db="EMBL/GenBank/DDBJ databases">
        <title>Complete genome sequence of Clostridiales bacterium R-7.</title>
        <authorList>
            <person name="Mahoney-Kurpe S.C."/>
            <person name="Palevich N."/>
            <person name="Koike S."/>
            <person name="Moon C.D."/>
            <person name="Attwood G.T."/>
        </authorList>
    </citation>
    <scope>NUCLEOTIDE SEQUENCE</scope>
    <source>
        <strain evidence="1">R-7</strain>
    </source>
</reference>